<feature type="region of interest" description="Disordered" evidence="1">
    <location>
        <begin position="126"/>
        <end position="149"/>
    </location>
</feature>
<proteinExistence type="predicted"/>
<dbReference type="Proteomes" id="UP001213799">
    <property type="component" value="Unassembled WGS sequence"/>
</dbReference>
<reference evidence="2" key="2">
    <citation type="submission" date="2023-01" db="EMBL/GenBank/DDBJ databases">
        <authorList>
            <person name="Petersen C."/>
        </authorList>
    </citation>
    <scope>NUCLEOTIDE SEQUENCE</scope>
    <source>
        <strain evidence="2">IBT 12815</strain>
    </source>
</reference>
<comment type="caution">
    <text evidence="2">The sequence shown here is derived from an EMBL/GenBank/DDBJ whole genome shotgun (WGS) entry which is preliminary data.</text>
</comment>
<name>A0AAD6DYB2_9EURO</name>
<dbReference type="RefSeq" id="XP_056750494.1">
    <property type="nucleotide sequence ID" value="XM_056898418.1"/>
</dbReference>
<evidence type="ECO:0000313" key="3">
    <source>
        <dbReference type="Proteomes" id="UP001213799"/>
    </source>
</evidence>
<evidence type="ECO:0000256" key="1">
    <source>
        <dbReference type="SAM" id="MobiDB-lite"/>
    </source>
</evidence>
<accession>A0AAD6DYB2</accession>
<evidence type="ECO:0000313" key="2">
    <source>
        <dbReference type="EMBL" id="KAJ5597277.1"/>
    </source>
</evidence>
<protein>
    <submittedName>
        <fullName evidence="2">Uncharacterized protein</fullName>
    </submittedName>
</protein>
<organism evidence="2 3">
    <name type="scientific">Penicillium hordei</name>
    <dbReference type="NCBI Taxonomy" id="40994"/>
    <lineage>
        <taxon>Eukaryota</taxon>
        <taxon>Fungi</taxon>
        <taxon>Dikarya</taxon>
        <taxon>Ascomycota</taxon>
        <taxon>Pezizomycotina</taxon>
        <taxon>Eurotiomycetes</taxon>
        <taxon>Eurotiomycetidae</taxon>
        <taxon>Eurotiales</taxon>
        <taxon>Aspergillaceae</taxon>
        <taxon>Penicillium</taxon>
    </lineage>
</organism>
<dbReference type="AlphaFoldDB" id="A0AAD6DYB2"/>
<feature type="compositionally biased region" description="Acidic residues" evidence="1">
    <location>
        <begin position="135"/>
        <end position="149"/>
    </location>
</feature>
<gene>
    <name evidence="2" type="ORF">N7537_007361</name>
</gene>
<sequence>MADQWRFQRADGTNMFAAKADTSVSRWTGSSMLGGRRWVREEVAAGQLQYYFATVMWRPSQEPLDGRQRLNPPLRVNWSRPLPRDLGWSYIKVSYLEEAGISMAIPAEQVVAECIANGSDEELDYDGFVNRSDYDSEEDSEDREDSQAA</sequence>
<dbReference type="EMBL" id="JAQJAE010000004">
    <property type="protein sequence ID" value="KAJ5597277.1"/>
    <property type="molecule type" value="Genomic_DNA"/>
</dbReference>
<keyword evidence="3" id="KW-1185">Reference proteome</keyword>
<reference evidence="2" key="1">
    <citation type="journal article" date="2023" name="IMA Fungus">
        <title>Comparative genomic study of the Penicillium genus elucidates a diverse pangenome and 15 lateral gene transfer events.</title>
        <authorList>
            <person name="Petersen C."/>
            <person name="Sorensen T."/>
            <person name="Nielsen M.R."/>
            <person name="Sondergaard T.E."/>
            <person name="Sorensen J.L."/>
            <person name="Fitzpatrick D.A."/>
            <person name="Frisvad J.C."/>
            <person name="Nielsen K.L."/>
        </authorList>
    </citation>
    <scope>NUCLEOTIDE SEQUENCE</scope>
    <source>
        <strain evidence="2">IBT 12815</strain>
    </source>
</reference>
<dbReference type="GeneID" id="81588660"/>